<name>A0ACC3D2Z0_9PEZI</name>
<proteinExistence type="predicted"/>
<gene>
    <name evidence="1" type="ORF">LTS18_007054</name>
</gene>
<keyword evidence="2" id="KW-1185">Reference proteome</keyword>
<dbReference type="Proteomes" id="UP001186974">
    <property type="component" value="Unassembled WGS sequence"/>
</dbReference>
<sequence>MDSPLPPDPYEALGVPKNATPTQIKTTYRKLALTCHPDKVKDEALKAQKADEFHKIQQAYEILGDEEKRERYDAQVRLAELRREALERRGGGGGGGSAPQRPAYNTRTATSAAAYQTRTAKP</sequence>
<accession>A0ACC3D2Z0</accession>
<protein>
    <submittedName>
        <fullName evidence="1">Uncharacterized protein</fullName>
    </submittedName>
</protein>
<reference evidence="1" key="1">
    <citation type="submission" date="2024-09" db="EMBL/GenBank/DDBJ databases">
        <title>Black Yeasts Isolated from many extreme environments.</title>
        <authorList>
            <person name="Coleine C."/>
            <person name="Stajich J.E."/>
            <person name="Selbmann L."/>
        </authorList>
    </citation>
    <scope>NUCLEOTIDE SEQUENCE</scope>
    <source>
        <strain evidence="1">CCFEE 5737</strain>
    </source>
</reference>
<feature type="non-terminal residue" evidence="1">
    <location>
        <position position="122"/>
    </location>
</feature>
<comment type="caution">
    <text evidence="1">The sequence shown here is derived from an EMBL/GenBank/DDBJ whole genome shotgun (WGS) entry which is preliminary data.</text>
</comment>
<organism evidence="1 2">
    <name type="scientific">Coniosporium uncinatum</name>
    <dbReference type="NCBI Taxonomy" id="93489"/>
    <lineage>
        <taxon>Eukaryota</taxon>
        <taxon>Fungi</taxon>
        <taxon>Dikarya</taxon>
        <taxon>Ascomycota</taxon>
        <taxon>Pezizomycotina</taxon>
        <taxon>Dothideomycetes</taxon>
        <taxon>Dothideomycetes incertae sedis</taxon>
        <taxon>Coniosporium</taxon>
    </lineage>
</organism>
<evidence type="ECO:0000313" key="1">
    <source>
        <dbReference type="EMBL" id="KAK3061085.1"/>
    </source>
</evidence>
<evidence type="ECO:0000313" key="2">
    <source>
        <dbReference type="Proteomes" id="UP001186974"/>
    </source>
</evidence>
<dbReference type="EMBL" id="JAWDJW010008079">
    <property type="protein sequence ID" value="KAK3061085.1"/>
    <property type="molecule type" value="Genomic_DNA"/>
</dbReference>